<organism evidence="1 2">
    <name type="scientific">Portunus trituberculatus</name>
    <name type="common">Swimming crab</name>
    <name type="synonym">Neptunus trituberculatus</name>
    <dbReference type="NCBI Taxonomy" id="210409"/>
    <lineage>
        <taxon>Eukaryota</taxon>
        <taxon>Metazoa</taxon>
        <taxon>Ecdysozoa</taxon>
        <taxon>Arthropoda</taxon>
        <taxon>Crustacea</taxon>
        <taxon>Multicrustacea</taxon>
        <taxon>Malacostraca</taxon>
        <taxon>Eumalacostraca</taxon>
        <taxon>Eucarida</taxon>
        <taxon>Decapoda</taxon>
        <taxon>Pleocyemata</taxon>
        <taxon>Brachyura</taxon>
        <taxon>Eubrachyura</taxon>
        <taxon>Portunoidea</taxon>
        <taxon>Portunidae</taxon>
        <taxon>Portuninae</taxon>
        <taxon>Portunus</taxon>
    </lineage>
</organism>
<proteinExistence type="predicted"/>
<comment type="caution">
    <text evidence="1">The sequence shown here is derived from an EMBL/GenBank/DDBJ whole genome shotgun (WGS) entry which is preliminary data.</text>
</comment>
<evidence type="ECO:0000313" key="1">
    <source>
        <dbReference type="EMBL" id="MPC82512.1"/>
    </source>
</evidence>
<dbReference type="EMBL" id="VSRR010059972">
    <property type="protein sequence ID" value="MPC82512.1"/>
    <property type="molecule type" value="Genomic_DNA"/>
</dbReference>
<dbReference type="Proteomes" id="UP000324222">
    <property type="component" value="Unassembled WGS sequence"/>
</dbReference>
<dbReference type="AlphaFoldDB" id="A0A5B7IF63"/>
<name>A0A5B7IF63_PORTR</name>
<evidence type="ECO:0000313" key="2">
    <source>
        <dbReference type="Proteomes" id="UP000324222"/>
    </source>
</evidence>
<reference evidence="1 2" key="1">
    <citation type="submission" date="2019-05" db="EMBL/GenBank/DDBJ databases">
        <title>Another draft genome of Portunus trituberculatus and its Hox gene families provides insights of decapod evolution.</title>
        <authorList>
            <person name="Jeong J.-H."/>
            <person name="Song I."/>
            <person name="Kim S."/>
            <person name="Choi T."/>
            <person name="Kim D."/>
            <person name="Ryu S."/>
            <person name="Kim W."/>
        </authorList>
    </citation>
    <scope>NUCLEOTIDE SEQUENCE [LARGE SCALE GENOMIC DNA]</scope>
    <source>
        <tissue evidence="1">Muscle</tissue>
    </source>
</reference>
<protein>
    <submittedName>
        <fullName evidence="1">Uncharacterized protein</fullName>
    </submittedName>
</protein>
<gene>
    <name evidence="1" type="ORF">E2C01_077184</name>
</gene>
<keyword evidence="2" id="KW-1185">Reference proteome</keyword>
<accession>A0A5B7IF63</accession>
<sequence>MPPGPRTFPFSEPRVSGVLGPSFVSQRRGEGRCGLCCFPSQLLLFPLPQRMRVCVK</sequence>